<evidence type="ECO:0000256" key="2">
    <source>
        <dbReference type="SAM" id="MobiDB-lite"/>
    </source>
</evidence>
<evidence type="ECO:0000256" key="1">
    <source>
        <dbReference type="ARBA" id="ARBA00006174"/>
    </source>
</evidence>
<dbReference type="PANTHER" id="PTHR16943">
    <property type="entry name" value="2-METHYLCITRATE DEHYDRATASE-RELATED"/>
    <property type="match status" value="1"/>
</dbReference>
<evidence type="ECO:0000313" key="4">
    <source>
        <dbReference type="EMBL" id="KAF5659038.1"/>
    </source>
</evidence>
<dbReference type="InterPro" id="IPR042183">
    <property type="entry name" value="MmgE/PrpD_sf_1"/>
</dbReference>
<protein>
    <submittedName>
        <fullName evidence="4">Immune-responsive 1 protein</fullName>
    </submittedName>
</protein>
<organism evidence="4 5">
    <name type="scientific">Fusarium denticulatum</name>
    <dbReference type="NCBI Taxonomy" id="48507"/>
    <lineage>
        <taxon>Eukaryota</taxon>
        <taxon>Fungi</taxon>
        <taxon>Dikarya</taxon>
        <taxon>Ascomycota</taxon>
        <taxon>Pezizomycotina</taxon>
        <taxon>Sordariomycetes</taxon>
        <taxon>Hypocreomycetidae</taxon>
        <taxon>Hypocreales</taxon>
        <taxon>Nectriaceae</taxon>
        <taxon>Fusarium</taxon>
        <taxon>Fusarium fujikuroi species complex</taxon>
    </lineage>
</organism>
<dbReference type="InterPro" id="IPR036148">
    <property type="entry name" value="MmgE/PrpD_sf"/>
</dbReference>
<dbReference type="Proteomes" id="UP000562682">
    <property type="component" value="Unassembled WGS sequence"/>
</dbReference>
<name>A0A8H5SWT6_9HYPO</name>
<dbReference type="AlphaFoldDB" id="A0A8H5SWT6"/>
<comment type="similarity">
    <text evidence="1">Belongs to the PrpD family.</text>
</comment>
<dbReference type="EMBL" id="JAAOAK010000649">
    <property type="protein sequence ID" value="KAF5659038.1"/>
    <property type="molecule type" value="Genomic_DNA"/>
</dbReference>
<dbReference type="Gene3D" id="1.10.4100.10">
    <property type="entry name" value="2-methylcitrate dehydratase PrpD"/>
    <property type="match status" value="1"/>
</dbReference>
<sequence length="168" mass="17740">MLGLSPTKTTHAIGLAATQVTGLREMFGSHCKSFHVGRAAQNGPLAAVMAEGGYTSSEGALEAKRGWAAVVGTDKSDVLQNLDRWLGTDAFPMRDCRSSSHRRLYPIARGTNEGGTQPSADRICHGTSPPSCPGTHREKTPKDGLEAKFSVYHSGACGLLLSKATLSE</sequence>
<gene>
    <name evidence="4" type="ORF">FDENT_14004</name>
</gene>
<reference evidence="4 5" key="1">
    <citation type="submission" date="2020-05" db="EMBL/GenBank/DDBJ databases">
        <title>Identification and distribution of gene clusters putatively required for synthesis of sphingolipid metabolism inhibitors in phylogenetically diverse species of the filamentous fungus Fusarium.</title>
        <authorList>
            <person name="Kim H.-S."/>
            <person name="Busman M."/>
            <person name="Brown D.W."/>
            <person name="Divon H."/>
            <person name="Uhlig S."/>
            <person name="Proctor R.H."/>
        </authorList>
    </citation>
    <scope>NUCLEOTIDE SEQUENCE [LARGE SCALE GENOMIC DNA]</scope>
    <source>
        <strain evidence="4 5">NRRL 25311</strain>
    </source>
</reference>
<evidence type="ECO:0000313" key="5">
    <source>
        <dbReference type="Proteomes" id="UP000562682"/>
    </source>
</evidence>
<keyword evidence="5" id="KW-1185">Reference proteome</keyword>
<dbReference type="GO" id="GO:0016829">
    <property type="term" value="F:lyase activity"/>
    <property type="evidence" value="ECO:0007669"/>
    <property type="project" value="InterPro"/>
</dbReference>
<comment type="caution">
    <text evidence="4">The sequence shown here is derived from an EMBL/GenBank/DDBJ whole genome shotgun (WGS) entry which is preliminary data.</text>
</comment>
<evidence type="ECO:0000259" key="3">
    <source>
        <dbReference type="Pfam" id="PF03972"/>
    </source>
</evidence>
<dbReference type="Pfam" id="PF03972">
    <property type="entry name" value="MmgE_PrpD_N"/>
    <property type="match status" value="1"/>
</dbReference>
<accession>A0A8H5SWT6</accession>
<dbReference type="InterPro" id="IPR005656">
    <property type="entry name" value="MmgE_PrpD"/>
</dbReference>
<dbReference type="InterPro" id="IPR045336">
    <property type="entry name" value="MmgE_PrpD_N"/>
</dbReference>
<dbReference type="PANTHER" id="PTHR16943:SF8">
    <property type="entry name" value="2-METHYLCITRATE DEHYDRATASE"/>
    <property type="match status" value="1"/>
</dbReference>
<feature type="domain" description="MmgE/PrpD N-terminal" evidence="3">
    <location>
        <begin position="1"/>
        <end position="75"/>
    </location>
</feature>
<dbReference type="SUPFAM" id="SSF103378">
    <property type="entry name" value="2-methylcitrate dehydratase PrpD"/>
    <property type="match status" value="1"/>
</dbReference>
<feature type="region of interest" description="Disordered" evidence="2">
    <location>
        <begin position="108"/>
        <end position="141"/>
    </location>
</feature>
<proteinExistence type="inferred from homology"/>